<accession>A0A2K3LA23</accession>
<dbReference type="InterPro" id="IPR017862">
    <property type="entry name" value="SKI-int_prot_SKIP"/>
</dbReference>
<dbReference type="PANTHER" id="PTHR12096">
    <property type="entry name" value="NUCLEAR PROTEIN SKIP-RELATED"/>
    <property type="match status" value="1"/>
</dbReference>
<comment type="caution">
    <text evidence="1">The sequence shown here is derived from an EMBL/GenBank/DDBJ whole genome shotgun (WGS) entry which is preliminary data.</text>
</comment>
<evidence type="ECO:0000313" key="1">
    <source>
        <dbReference type="EMBL" id="PNX75373.1"/>
    </source>
</evidence>
<reference evidence="1 2" key="2">
    <citation type="journal article" date="2017" name="Front. Plant Sci.">
        <title>Gene Classification and Mining of Molecular Markers Useful in Red Clover (Trifolium pratense) Breeding.</title>
        <authorList>
            <person name="Istvanek J."/>
            <person name="Dluhosova J."/>
            <person name="Dluhos P."/>
            <person name="Patkova L."/>
            <person name="Nedelnik J."/>
            <person name="Repkova J."/>
        </authorList>
    </citation>
    <scope>NUCLEOTIDE SEQUENCE [LARGE SCALE GENOMIC DNA]</scope>
    <source>
        <strain evidence="2">cv. Tatra</strain>
        <tissue evidence="1">Young leaves</tissue>
    </source>
</reference>
<proteinExistence type="predicted"/>
<organism evidence="1 2">
    <name type="scientific">Trifolium pratense</name>
    <name type="common">Red clover</name>
    <dbReference type="NCBI Taxonomy" id="57577"/>
    <lineage>
        <taxon>Eukaryota</taxon>
        <taxon>Viridiplantae</taxon>
        <taxon>Streptophyta</taxon>
        <taxon>Embryophyta</taxon>
        <taxon>Tracheophyta</taxon>
        <taxon>Spermatophyta</taxon>
        <taxon>Magnoliopsida</taxon>
        <taxon>eudicotyledons</taxon>
        <taxon>Gunneridae</taxon>
        <taxon>Pentapetalae</taxon>
        <taxon>rosids</taxon>
        <taxon>fabids</taxon>
        <taxon>Fabales</taxon>
        <taxon>Fabaceae</taxon>
        <taxon>Papilionoideae</taxon>
        <taxon>50 kb inversion clade</taxon>
        <taxon>NPAAA clade</taxon>
        <taxon>Hologalegina</taxon>
        <taxon>IRL clade</taxon>
        <taxon>Trifolieae</taxon>
        <taxon>Trifolium</taxon>
    </lineage>
</organism>
<dbReference type="InterPro" id="IPR036389">
    <property type="entry name" value="RNase_III_sf"/>
</dbReference>
<dbReference type="GO" id="GO:0004525">
    <property type="term" value="F:ribonuclease III activity"/>
    <property type="evidence" value="ECO:0007669"/>
    <property type="project" value="InterPro"/>
</dbReference>
<dbReference type="GO" id="GO:0000398">
    <property type="term" value="P:mRNA splicing, via spliceosome"/>
    <property type="evidence" value="ECO:0007669"/>
    <property type="project" value="InterPro"/>
</dbReference>
<dbReference type="AlphaFoldDB" id="A0A2K3LA23"/>
<reference evidence="1 2" key="1">
    <citation type="journal article" date="2014" name="Am. J. Bot.">
        <title>Genome assembly and annotation for red clover (Trifolium pratense; Fabaceae).</title>
        <authorList>
            <person name="Istvanek J."/>
            <person name="Jaros M."/>
            <person name="Krenek A."/>
            <person name="Repkova J."/>
        </authorList>
    </citation>
    <scope>NUCLEOTIDE SEQUENCE [LARGE SCALE GENOMIC DNA]</scope>
    <source>
        <strain evidence="2">cv. Tatra</strain>
        <tissue evidence="1">Young leaves</tissue>
    </source>
</reference>
<gene>
    <name evidence="1" type="ORF">L195_g031307</name>
</gene>
<sequence>MYDERLFNQDKGMSSGFATDDQYNVYDKGLFTTQPTLSTLYRPKKDVDNEVYGGADEQLKKIMKTDRFNPDKGFTGASERAAPSDRPVEFESGEADLFGIDQFIIEVKKGMKALDNVDVSKTFVELPPELCSIIMSPISVNTPYSFSFIPSIMHRLESFLGLGSNDHKVMQGDLSLRASYGMSLLILRPGSFLELNQVVLIERLKCKVVADVVEALIGAFLSAGGEMAALLFMDWMGIKGPFAVSRSYDAWFLHAA</sequence>
<name>A0A2K3LA23_TRIPR</name>
<dbReference type="EMBL" id="ASHM01028945">
    <property type="protein sequence ID" value="PNX75373.1"/>
    <property type="molecule type" value="Genomic_DNA"/>
</dbReference>
<dbReference type="GO" id="GO:0005681">
    <property type="term" value="C:spliceosomal complex"/>
    <property type="evidence" value="ECO:0007669"/>
    <property type="project" value="InterPro"/>
</dbReference>
<dbReference type="Proteomes" id="UP000236291">
    <property type="component" value="Unassembled WGS sequence"/>
</dbReference>
<dbReference type="STRING" id="57577.A0A2K3LA23"/>
<evidence type="ECO:0000313" key="2">
    <source>
        <dbReference type="Proteomes" id="UP000236291"/>
    </source>
</evidence>
<protein>
    <submittedName>
        <fullName evidence="1">SNW domain-containing protein 1-like</fullName>
    </submittedName>
</protein>
<dbReference type="SUPFAM" id="SSF69065">
    <property type="entry name" value="RNase III domain-like"/>
    <property type="match status" value="1"/>
</dbReference>